<dbReference type="GeneID" id="18820283"/>
<protein>
    <submittedName>
        <fullName evidence="2">Uncharacterized protein</fullName>
    </submittedName>
</protein>
<reference evidence="2" key="1">
    <citation type="submission" date="2011-04" db="EMBL/GenBank/DDBJ databases">
        <title>Evolution of plant cell wall degrading machinery underlies the functional diversity of forest fungi.</title>
        <authorList>
            <consortium name="US DOE Joint Genome Institute (JGI-PGF)"/>
            <person name="Eastwood D.C."/>
            <person name="Floudas D."/>
            <person name="Binder M."/>
            <person name="Majcherczyk A."/>
            <person name="Schneider P."/>
            <person name="Aerts A."/>
            <person name="Asiegbu F.O."/>
            <person name="Baker S.E."/>
            <person name="Barry K."/>
            <person name="Bendiksby M."/>
            <person name="Blumentritt M."/>
            <person name="Coutinho P.M."/>
            <person name="Cullen D."/>
            <person name="Cullen D."/>
            <person name="Gathman A."/>
            <person name="Goodell B."/>
            <person name="Henrissat B."/>
            <person name="Ihrmark K."/>
            <person name="Kauserud H."/>
            <person name="Kohler A."/>
            <person name="LaButti K."/>
            <person name="Lapidus A."/>
            <person name="Lavin J.L."/>
            <person name="Lee Y.-H."/>
            <person name="Lindquist E."/>
            <person name="Lilly W."/>
            <person name="Lucas S."/>
            <person name="Morin E."/>
            <person name="Murat C."/>
            <person name="Oguiza J.A."/>
            <person name="Park J."/>
            <person name="Pisabarro A.G."/>
            <person name="Riley R."/>
            <person name="Rosling A."/>
            <person name="Salamov A."/>
            <person name="Schmidt O."/>
            <person name="Schmutz J."/>
            <person name="Skrede I."/>
            <person name="Stenlid J."/>
            <person name="Wiebenga A."/>
            <person name="Xie X."/>
            <person name="Kues U."/>
            <person name="Hibbett D.S."/>
            <person name="Hoffmeister D."/>
            <person name="Hogberg N."/>
            <person name="Martin F."/>
            <person name="Grigoriev I.V."/>
            <person name="Watkinson S.C."/>
        </authorList>
    </citation>
    <scope>NUCLEOTIDE SEQUENCE</scope>
    <source>
        <strain evidence="2">S7.9</strain>
    </source>
</reference>
<dbReference type="EMBL" id="GL945437">
    <property type="protein sequence ID" value="EGO22450.1"/>
    <property type="molecule type" value="Genomic_DNA"/>
</dbReference>
<feature type="compositionally biased region" description="Polar residues" evidence="1">
    <location>
        <begin position="8"/>
        <end position="18"/>
    </location>
</feature>
<organism>
    <name type="scientific">Serpula lacrymans var. lacrymans (strain S7.9)</name>
    <name type="common">Dry rot fungus</name>
    <dbReference type="NCBI Taxonomy" id="578457"/>
    <lineage>
        <taxon>Eukaryota</taxon>
        <taxon>Fungi</taxon>
        <taxon>Dikarya</taxon>
        <taxon>Basidiomycota</taxon>
        <taxon>Agaricomycotina</taxon>
        <taxon>Agaricomycetes</taxon>
        <taxon>Agaricomycetidae</taxon>
        <taxon>Boletales</taxon>
        <taxon>Coniophorineae</taxon>
        <taxon>Serpulaceae</taxon>
        <taxon>Serpula</taxon>
    </lineage>
</organism>
<dbReference type="RefSeq" id="XP_007320988.1">
    <property type="nucleotide sequence ID" value="XM_007320926.1"/>
</dbReference>
<sequence>MEDHSRSDSVQPAPSSRTHAAHKTSIVSNARGTPSRPRILSPEARSVVEYISRACTEARICYQNEPIRSQVPLALSGEFIRCRPRAKGGACPLAMTIPQFKEWAFQTGADVLRVADLSLWKSPDIWRHEFIVVTLEPDASFTPKALPTPSSPLHSFRLEENVKKGLKFRIDRGIRARATLSRKGSWSLKAGVDSVELMNYETKFDGCVSCFSLLARPNLNNTHLSRGQYLAELISPRVSDVLFCLDRVSETIGPEYTLYRRNCWTFSSFIFRLMHLLFDAALDMKVSHRNNLKGFIRRHFVGISVGRPFLGQLLHPPFITPVALFGHQKDRGIPLSRNPFRSLFIGVCLRYSHIRNLLDISTTDATDLGMRLLTIVKYTAVRSELISSGMVALLEMLINRHMCSQKRIAMGIPNDSAVLALSLLAFCIFTLPGD</sequence>
<name>F8P2R5_SERL9</name>
<dbReference type="KEGG" id="sla:SERLADRAFT_473278"/>
<proteinExistence type="predicted"/>
<evidence type="ECO:0000256" key="1">
    <source>
        <dbReference type="SAM" id="MobiDB-lite"/>
    </source>
</evidence>
<accession>F8P2R5</accession>
<dbReference type="AlphaFoldDB" id="F8P2R5"/>
<evidence type="ECO:0000313" key="2">
    <source>
        <dbReference type="EMBL" id="EGO22450.1"/>
    </source>
</evidence>
<feature type="region of interest" description="Disordered" evidence="1">
    <location>
        <begin position="1"/>
        <end position="38"/>
    </location>
</feature>
<dbReference type="HOGENOM" id="CLU_631871_0_0_1"/>
<dbReference type="Proteomes" id="UP000008064">
    <property type="component" value="Unassembled WGS sequence"/>
</dbReference>
<gene>
    <name evidence="2" type="ORF">SERLADRAFT_473278</name>
</gene>
<dbReference type="OrthoDB" id="10629611at2759"/>